<protein>
    <submittedName>
        <fullName evidence="1">NUDIX domain-containing protein</fullName>
    </submittedName>
</protein>
<accession>A0ACD5A611</accession>
<dbReference type="EMBL" id="CP146022">
    <property type="protein sequence ID" value="WWQ62572.1"/>
    <property type="molecule type" value="Genomic_DNA"/>
</dbReference>
<sequence>MDTHRRTRVSAYALALREERVLLARLADSSPVFAPGLWHLPGGGIDHGEQPVEALTRELYEETGLEIAAAHLVDSRAYSMRRGGVDWHLIALFYAVELTGDAAPAVVEVAGTTEAVEWIPRAGLDESTLSPAAADGLRLMAARA</sequence>
<reference evidence="1" key="1">
    <citation type="journal article" date="2025" name="Int. J. Syst. Evol. Microbiol.">
        <title>Streptomyces citrinus sp. nov., with yellow diffusible pigment.</title>
        <authorList>
            <person name="He Y."/>
            <person name="Yang E."/>
            <person name="Xu J."/>
            <person name="Sun Y."/>
            <person name="Sun L."/>
        </authorList>
    </citation>
    <scope>NUCLEOTIDE SEQUENCE</scope>
    <source>
        <strain evidence="1">Q6</strain>
    </source>
</reference>
<organism evidence="1 2">
    <name type="scientific">Streptomyces citrinus</name>
    <dbReference type="NCBI Taxonomy" id="3118173"/>
    <lineage>
        <taxon>Bacteria</taxon>
        <taxon>Bacillati</taxon>
        <taxon>Actinomycetota</taxon>
        <taxon>Actinomycetes</taxon>
        <taxon>Kitasatosporales</taxon>
        <taxon>Streptomycetaceae</taxon>
        <taxon>Streptomyces</taxon>
    </lineage>
</organism>
<keyword evidence="2" id="KW-1185">Reference proteome</keyword>
<name>A0ACD5A611_9ACTN</name>
<gene>
    <name evidence="1" type="ORF">V2W30_03800</name>
</gene>
<proteinExistence type="predicted"/>
<dbReference type="Proteomes" id="UP001432251">
    <property type="component" value="Chromosome"/>
</dbReference>
<evidence type="ECO:0000313" key="1">
    <source>
        <dbReference type="EMBL" id="WWQ62572.1"/>
    </source>
</evidence>
<evidence type="ECO:0000313" key="2">
    <source>
        <dbReference type="Proteomes" id="UP001432251"/>
    </source>
</evidence>